<keyword evidence="11" id="KW-0812">Transmembrane</keyword>
<evidence type="ECO:0000256" key="4">
    <source>
        <dbReference type="ARBA" id="ARBA00022553"/>
    </source>
</evidence>
<dbReference type="SUPFAM" id="SSF47384">
    <property type="entry name" value="Homodimeric domain of signal transducing histidine kinase"/>
    <property type="match status" value="1"/>
</dbReference>
<dbReference type="FunFam" id="3.30.565.10:FF:000006">
    <property type="entry name" value="Sensor histidine kinase WalK"/>
    <property type="match status" value="1"/>
</dbReference>
<dbReference type="Gene3D" id="1.10.287.130">
    <property type="match status" value="1"/>
</dbReference>
<dbReference type="InterPro" id="IPR050736">
    <property type="entry name" value="Sensor_HK_Regulatory"/>
</dbReference>
<protein>
    <recommendedName>
        <fullName evidence="3">histidine kinase</fullName>
        <ecNumber evidence="3">2.7.13.3</ecNumber>
    </recommendedName>
</protein>
<dbReference type="PANTHER" id="PTHR43711">
    <property type="entry name" value="TWO-COMPONENT HISTIDINE KINASE"/>
    <property type="match status" value="1"/>
</dbReference>
<evidence type="ECO:0000256" key="6">
    <source>
        <dbReference type="ARBA" id="ARBA00022741"/>
    </source>
</evidence>
<dbReference type="CDD" id="cd00075">
    <property type="entry name" value="HATPase"/>
    <property type="match status" value="1"/>
</dbReference>
<evidence type="ECO:0000256" key="1">
    <source>
        <dbReference type="ARBA" id="ARBA00000085"/>
    </source>
</evidence>
<dbReference type="PROSITE" id="PS50109">
    <property type="entry name" value="HIS_KIN"/>
    <property type="match status" value="1"/>
</dbReference>
<dbReference type="PRINTS" id="PR00344">
    <property type="entry name" value="BCTRLSENSOR"/>
</dbReference>
<reference evidence="13 14" key="1">
    <citation type="submission" date="2018-06" db="EMBL/GenBank/DDBJ databases">
        <title>Genomic Encyclopedia of Type Strains, Phase III (KMG-III): the genomes of soil and plant-associated and newly described type strains.</title>
        <authorList>
            <person name="Whitman W."/>
        </authorList>
    </citation>
    <scope>NUCLEOTIDE SEQUENCE [LARGE SCALE GENOMIC DNA]</scope>
    <source>
        <strain evidence="13 14">CGMCC 1.8979</strain>
    </source>
</reference>
<organism evidence="13 14">
    <name type="scientific">Paranoxybacillus vitaminiphilus</name>
    <dbReference type="NCBI Taxonomy" id="581036"/>
    <lineage>
        <taxon>Bacteria</taxon>
        <taxon>Bacillati</taxon>
        <taxon>Bacillota</taxon>
        <taxon>Bacilli</taxon>
        <taxon>Bacillales</taxon>
        <taxon>Anoxybacillaceae</taxon>
        <taxon>Paranoxybacillus</taxon>
    </lineage>
</organism>
<keyword evidence="11" id="KW-1133">Transmembrane helix</keyword>
<dbReference type="CDD" id="cd00082">
    <property type="entry name" value="HisKA"/>
    <property type="match status" value="1"/>
</dbReference>
<evidence type="ECO:0000256" key="5">
    <source>
        <dbReference type="ARBA" id="ARBA00022679"/>
    </source>
</evidence>
<dbReference type="InterPro" id="IPR003594">
    <property type="entry name" value="HATPase_dom"/>
</dbReference>
<keyword evidence="7" id="KW-0418">Kinase</keyword>
<evidence type="ECO:0000256" key="9">
    <source>
        <dbReference type="ARBA" id="ARBA00023012"/>
    </source>
</evidence>
<evidence type="ECO:0000313" key="13">
    <source>
        <dbReference type="EMBL" id="RAK19113.1"/>
    </source>
</evidence>
<accession>A0A327YDT0</accession>
<feature type="transmembrane region" description="Helical" evidence="11">
    <location>
        <begin position="191"/>
        <end position="210"/>
    </location>
</feature>
<evidence type="ECO:0000256" key="2">
    <source>
        <dbReference type="ARBA" id="ARBA00004651"/>
    </source>
</evidence>
<keyword evidence="4" id="KW-0597">Phosphoprotein</keyword>
<dbReference type="Pfam" id="PF00512">
    <property type="entry name" value="HisKA"/>
    <property type="match status" value="1"/>
</dbReference>
<feature type="transmembrane region" description="Helical" evidence="11">
    <location>
        <begin position="26"/>
        <end position="51"/>
    </location>
</feature>
<dbReference type="AlphaFoldDB" id="A0A327YDT0"/>
<evidence type="ECO:0000256" key="7">
    <source>
        <dbReference type="ARBA" id="ARBA00022777"/>
    </source>
</evidence>
<keyword evidence="9" id="KW-0902">Two-component regulatory system</keyword>
<comment type="caution">
    <text evidence="13">The sequence shown here is derived from an EMBL/GenBank/DDBJ whole genome shotgun (WGS) entry which is preliminary data.</text>
</comment>
<keyword evidence="6" id="KW-0547">Nucleotide-binding</keyword>
<name>A0A327YDT0_9BACL</name>
<dbReference type="InterPro" id="IPR036097">
    <property type="entry name" value="HisK_dim/P_sf"/>
</dbReference>
<dbReference type="InterPro" id="IPR005467">
    <property type="entry name" value="His_kinase_dom"/>
</dbReference>
<dbReference type="EMBL" id="QLMH01000007">
    <property type="protein sequence ID" value="RAK19113.1"/>
    <property type="molecule type" value="Genomic_DNA"/>
</dbReference>
<dbReference type="GO" id="GO:0005886">
    <property type="term" value="C:plasma membrane"/>
    <property type="evidence" value="ECO:0007669"/>
    <property type="project" value="UniProtKB-SubCell"/>
</dbReference>
<dbReference type="InterPro" id="IPR003661">
    <property type="entry name" value="HisK_dim/P_dom"/>
</dbReference>
<dbReference type="Gene3D" id="3.30.565.10">
    <property type="entry name" value="Histidine kinase-like ATPase, C-terminal domain"/>
    <property type="match status" value="1"/>
</dbReference>
<evidence type="ECO:0000313" key="14">
    <source>
        <dbReference type="Proteomes" id="UP000248555"/>
    </source>
</evidence>
<evidence type="ECO:0000256" key="10">
    <source>
        <dbReference type="ARBA" id="ARBA00023136"/>
    </source>
</evidence>
<dbReference type="FunFam" id="1.10.287.130:FF:000001">
    <property type="entry name" value="Two-component sensor histidine kinase"/>
    <property type="match status" value="1"/>
</dbReference>
<comment type="catalytic activity">
    <reaction evidence="1">
        <text>ATP + protein L-histidine = ADP + protein N-phospho-L-histidine.</text>
        <dbReference type="EC" id="2.7.13.3"/>
    </reaction>
</comment>
<keyword evidence="10 11" id="KW-0472">Membrane</keyword>
<proteinExistence type="predicted"/>
<feature type="domain" description="Histidine kinase" evidence="12">
    <location>
        <begin position="235"/>
        <end position="459"/>
    </location>
</feature>
<sequence>MKNKFLSFIFRNKQDMFRLTHWRLTALYSGMLMIFLTVFIIIVYSLFYMIITNDQERRIISLAEQETKAIKDILIQQTAPGFIENQNVIFLSEDQFFFYVTNSRGELIMGDEVNKGLRPFLLEALNNWTPKGNELKYVEVPIPRHMHEFSRFRSGDLKLLTAARPIIMKNHFVGMLYIGMDVTSFSKISQWLLILLVGLAVLFIGFAVFLSHLMSKRALVPIQEAYNRQREFIANASHELRTPLSVIFSSVEALEMEEDIMTNDFSKKILRRLRDEVKRMKKLINDLLTLARADSEHASLELMKETFDFRPHAEQTLQSLAELAVKKEIRLHFDSPEDVIVSGDADKLTQLLYILLDNAIKYTPNGGEVSVKLHIESYKQRHLLIISVKDTGIGIPPEDAGRIFERFYRADKARTRQHGGHGLGLSIAKWIVDAHKGQIDVHSEVGKGTEFIVKIPFSLQ</sequence>
<evidence type="ECO:0000259" key="12">
    <source>
        <dbReference type="PROSITE" id="PS50109"/>
    </source>
</evidence>
<dbReference type="Pfam" id="PF02518">
    <property type="entry name" value="HATPase_c"/>
    <property type="match status" value="1"/>
</dbReference>
<evidence type="ECO:0000256" key="8">
    <source>
        <dbReference type="ARBA" id="ARBA00022840"/>
    </source>
</evidence>
<dbReference type="GO" id="GO:0005524">
    <property type="term" value="F:ATP binding"/>
    <property type="evidence" value="ECO:0007669"/>
    <property type="project" value="UniProtKB-KW"/>
</dbReference>
<evidence type="ECO:0000256" key="3">
    <source>
        <dbReference type="ARBA" id="ARBA00012438"/>
    </source>
</evidence>
<dbReference type="SMART" id="SM00388">
    <property type="entry name" value="HisKA"/>
    <property type="match status" value="1"/>
</dbReference>
<dbReference type="InterPro" id="IPR036890">
    <property type="entry name" value="HATPase_C_sf"/>
</dbReference>
<dbReference type="PANTHER" id="PTHR43711:SF1">
    <property type="entry name" value="HISTIDINE KINASE 1"/>
    <property type="match status" value="1"/>
</dbReference>
<dbReference type="InterPro" id="IPR004358">
    <property type="entry name" value="Sig_transdc_His_kin-like_C"/>
</dbReference>
<dbReference type="SMART" id="SM00387">
    <property type="entry name" value="HATPase_c"/>
    <property type="match status" value="1"/>
</dbReference>
<dbReference type="OrthoDB" id="9813151at2"/>
<dbReference type="SUPFAM" id="SSF55874">
    <property type="entry name" value="ATPase domain of HSP90 chaperone/DNA topoisomerase II/histidine kinase"/>
    <property type="match status" value="1"/>
</dbReference>
<evidence type="ECO:0000256" key="11">
    <source>
        <dbReference type="SAM" id="Phobius"/>
    </source>
</evidence>
<dbReference type="EC" id="2.7.13.3" evidence="3"/>
<dbReference type="Proteomes" id="UP000248555">
    <property type="component" value="Unassembled WGS sequence"/>
</dbReference>
<comment type="subcellular location">
    <subcellularLocation>
        <location evidence="2">Cell membrane</location>
        <topology evidence="2">Multi-pass membrane protein</topology>
    </subcellularLocation>
</comment>
<keyword evidence="8" id="KW-0067">ATP-binding</keyword>
<keyword evidence="14" id="KW-1185">Reference proteome</keyword>
<keyword evidence="5" id="KW-0808">Transferase</keyword>
<gene>
    <name evidence="13" type="ORF">B0I26_10730</name>
</gene>
<dbReference type="GO" id="GO:0000155">
    <property type="term" value="F:phosphorelay sensor kinase activity"/>
    <property type="evidence" value="ECO:0007669"/>
    <property type="project" value="InterPro"/>
</dbReference>